<evidence type="ECO:0000259" key="9">
    <source>
        <dbReference type="Pfam" id="PF00662"/>
    </source>
</evidence>
<feature type="region of interest" description="Disordered" evidence="6">
    <location>
        <begin position="462"/>
        <end position="482"/>
    </location>
</feature>
<feature type="transmembrane region" description="Helical" evidence="7">
    <location>
        <begin position="648"/>
        <end position="669"/>
    </location>
</feature>
<dbReference type="PRINTS" id="PR01434">
    <property type="entry name" value="NADHDHGNASE5"/>
</dbReference>
<evidence type="ECO:0000256" key="2">
    <source>
        <dbReference type="ARBA" id="ARBA00022692"/>
    </source>
</evidence>
<dbReference type="Proteomes" id="UP000053096">
    <property type="component" value="Unassembled WGS sequence"/>
</dbReference>
<evidence type="ECO:0000256" key="7">
    <source>
        <dbReference type="SAM" id="Phobius"/>
    </source>
</evidence>
<comment type="subcellular location">
    <subcellularLocation>
        <location evidence="1">Endomembrane system</location>
        <topology evidence="1">Multi-pass membrane protein</topology>
    </subcellularLocation>
    <subcellularLocation>
        <location evidence="5">Membrane</location>
        <topology evidence="5">Multi-pass membrane protein</topology>
    </subcellularLocation>
</comment>
<feature type="transmembrane region" description="Helical" evidence="7">
    <location>
        <begin position="291"/>
        <end position="312"/>
    </location>
</feature>
<keyword evidence="2 5" id="KW-0812">Transmembrane</keyword>
<dbReference type="EMBL" id="CYTV01000006">
    <property type="protein sequence ID" value="CUI85940.1"/>
    <property type="molecule type" value="Genomic_DNA"/>
</dbReference>
<feature type="transmembrane region" description="Helical" evidence="7">
    <location>
        <begin position="6"/>
        <end position="30"/>
    </location>
</feature>
<dbReference type="NCBIfam" id="NF005141">
    <property type="entry name" value="PRK06590.1"/>
    <property type="match status" value="1"/>
</dbReference>
<name>A0A0J6C8C1_9BORD</name>
<keyword evidence="13" id="KW-1185">Reference proteome</keyword>
<dbReference type="InterPro" id="IPR003945">
    <property type="entry name" value="NU5C-like"/>
</dbReference>
<evidence type="ECO:0000313" key="10">
    <source>
        <dbReference type="EMBL" id="ANY15414.1"/>
    </source>
</evidence>
<dbReference type="InterPro" id="IPR001750">
    <property type="entry name" value="ND/Mrp_TM"/>
</dbReference>
<dbReference type="Pfam" id="PF00361">
    <property type="entry name" value="Proton_antipo_M"/>
    <property type="match status" value="1"/>
</dbReference>
<organism evidence="11 12">
    <name type="scientific">Bordetella pseudohinzii</name>
    <dbReference type="NCBI Taxonomy" id="1331258"/>
    <lineage>
        <taxon>Bacteria</taxon>
        <taxon>Pseudomonadati</taxon>
        <taxon>Pseudomonadota</taxon>
        <taxon>Betaproteobacteria</taxon>
        <taxon>Burkholderiales</taxon>
        <taxon>Alcaligenaceae</taxon>
        <taxon>Bordetella</taxon>
    </lineage>
</organism>
<dbReference type="PANTHER" id="PTHR42829:SF2">
    <property type="entry name" value="NADH-UBIQUINONE OXIDOREDUCTASE CHAIN 5"/>
    <property type="match status" value="1"/>
</dbReference>
<dbReference type="Pfam" id="PF00662">
    <property type="entry name" value="Proton_antipo_N"/>
    <property type="match status" value="1"/>
</dbReference>
<dbReference type="GO" id="GO:0015990">
    <property type="term" value="P:electron transport coupled proton transport"/>
    <property type="evidence" value="ECO:0007669"/>
    <property type="project" value="TreeGrafter"/>
</dbReference>
<feature type="transmembrane region" description="Helical" evidence="7">
    <location>
        <begin position="319"/>
        <end position="345"/>
    </location>
</feature>
<dbReference type="PANTHER" id="PTHR42829">
    <property type="entry name" value="NADH-UBIQUINONE OXIDOREDUCTASE CHAIN 5"/>
    <property type="match status" value="1"/>
</dbReference>
<feature type="transmembrane region" description="Helical" evidence="7">
    <location>
        <begin position="123"/>
        <end position="140"/>
    </location>
</feature>
<dbReference type="GO" id="GO:0016020">
    <property type="term" value="C:membrane"/>
    <property type="evidence" value="ECO:0007669"/>
    <property type="project" value="UniProtKB-SubCell"/>
</dbReference>
<protein>
    <submittedName>
        <fullName evidence="11">NADH-quinone oxidoreductase subunit L</fullName>
        <ecNumber evidence="11">1.6.5.11</ecNumber>
    </submittedName>
</protein>
<dbReference type="Gene3D" id="1.20.5.2700">
    <property type="match status" value="1"/>
</dbReference>
<dbReference type="GO" id="GO:0008137">
    <property type="term" value="F:NADH dehydrogenase (ubiquinone) activity"/>
    <property type="evidence" value="ECO:0007669"/>
    <property type="project" value="InterPro"/>
</dbReference>
<dbReference type="RefSeq" id="WP_043212516.1">
    <property type="nucleotide sequence ID" value="NZ_CAJGUP010000140.1"/>
</dbReference>
<feature type="transmembrane region" description="Helical" evidence="7">
    <location>
        <begin position="224"/>
        <end position="240"/>
    </location>
</feature>
<feature type="transmembrane region" description="Helical" evidence="7">
    <location>
        <begin position="42"/>
        <end position="62"/>
    </location>
</feature>
<feature type="transmembrane region" description="Helical" evidence="7">
    <location>
        <begin position="550"/>
        <end position="568"/>
    </location>
</feature>
<dbReference type="OrthoDB" id="9811798at2"/>
<evidence type="ECO:0000259" key="8">
    <source>
        <dbReference type="Pfam" id="PF00361"/>
    </source>
</evidence>
<dbReference type="EMBL" id="CP016440">
    <property type="protein sequence ID" value="ANY15414.1"/>
    <property type="molecule type" value="Genomic_DNA"/>
</dbReference>
<feature type="transmembrane region" description="Helical" evidence="7">
    <location>
        <begin position="91"/>
        <end position="111"/>
    </location>
</feature>
<dbReference type="NCBIfam" id="TIGR01974">
    <property type="entry name" value="NDH_I_L"/>
    <property type="match status" value="1"/>
</dbReference>
<feature type="transmembrane region" description="Helical" evidence="7">
    <location>
        <begin position="186"/>
        <end position="204"/>
    </location>
</feature>
<feature type="domain" description="NADH-Ubiquinone oxidoreductase (complex I) chain 5 N-terminal" evidence="9">
    <location>
        <begin position="74"/>
        <end position="124"/>
    </location>
</feature>
<dbReference type="Proteomes" id="UP000092950">
    <property type="component" value="Chromosome"/>
</dbReference>
<dbReference type="GO" id="GO:0012505">
    <property type="term" value="C:endomembrane system"/>
    <property type="evidence" value="ECO:0007669"/>
    <property type="project" value="UniProtKB-SubCell"/>
</dbReference>
<dbReference type="KEGG" id="bpdz:BBN53_05620"/>
<dbReference type="EC" id="1.6.5.11" evidence="11"/>
<feature type="transmembrane region" description="Helical" evidence="7">
    <location>
        <begin position="351"/>
        <end position="368"/>
    </location>
</feature>
<accession>A0A0M7FUP1</accession>
<evidence type="ECO:0000256" key="6">
    <source>
        <dbReference type="SAM" id="MobiDB-lite"/>
    </source>
</evidence>
<keyword evidence="3 7" id="KW-1133">Transmembrane helix</keyword>
<keyword evidence="4 7" id="KW-0472">Membrane</keyword>
<feature type="transmembrane region" description="Helical" evidence="7">
    <location>
        <begin position="486"/>
        <end position="507"/>
    </location>
</feature>
<dbReference type="InterPro" id="IPR001516">
    <property type="entry name" value="Proton_antipo_N"/>
</dbReference>
<feature type="transmembrane region" description="Helical" evidence="7">
    <location>
        <begin position="261"/>
        <end position="279"/>
    </location>
</feature>
<proteinExistence type="predicted"/>
<dbReference type="PRINTS" id="PR01435">
    <property type="entry name" value="NPOXDRDTASE5"/>
</dbReference>
<reference evidence="10 13" key="2">
    <citation type="submission" date="2016-07" db="EMBL/GenBank/DDBJ databases">
        <title>Complete genome sequences of Bordetella pseudohinzii.</title>
        <authorList>
            <person name="Spilker T."/>
            <person name="Darrah R."/>
            <person name="LiPuma J.J."/>
        </authorList>
    </citation>
    <scope>NUCLEOTIDE SEQUENCE [LARGE SCALE GENOMIC DNA]</scope>
    <source>
        <strain evidence="10 13">HI4681</strain>
    </source>
</reference>
<gene>
    <name evidence="11" type="primary">nuoL</name>
    <name evidence="10" type="ORF">BBN53_05620</name>
    <name evidence="11" type="ORF">ERS370011_02584</name>
</gene>
<evidence type="ECO:0000313" key="13">
    <source>
        <dbReference type="Proteomes" id="UP000092950"/>
    </source>
</evidence>
<evidence type="ECO:0000313" key="11">
    <source>
        <dbReference type="EMBL" id="CUI85940.1"/>
    </source>
</evidence>
<sequence>MSSSPNLYLLIALAPLAGAILAGLFGTGFLGRPIGRRGAHCITILFVAISAIGSLVVLGDVLNGHTFDGSVYTWTLIGNTKLEIGFLIDPLSAMMMVVVTSVSLMVHIYTIGYMADDPGYQRFFAYISLFTFSMLMLVMSNNMVQLFFGWEAVGLVSYLLIGFWYTRPTAIFANMKAFLINRVGDFGFVLGIGLLFAYAGTMHYGEVFGQADKLAGMKLPGSDWALLTVACICLFIGAMGKSAQVPLHAWLPDSMEGPTPISALIHAATMVTAGIFMVARFSPLFELSDVALSFIIVIGAIGALFLGILGIIQNDIKRVVAYSTLSQLGYMTVALGASAYSVAIFHLMTHAFFKALLFLGAGSVIIGMHHDQDIRNMGGLRKYMPITWITFLLGTLALVGTPFFSGFYSKEHIIEAAGAANVWGASFAYYATLIGVFITSLYSFRVYFLVFHGKERFPAHDDHGHGHDAHGHDDHHHGGKPHESPWVVTLPLVLLAIPSVVIGAWVVDPMLFGKFFNGVITVLPQHPAMHELHEEWHGWVAFGLHAFQTLPFWLVVAGAVIAWYCYLINPKVPARIQASLSGLNKVLENKYYVDWVNEQIIARGARCLGHGLWQTGDRGLIDGLLVNGSARVVGWVAAVSRHLQSGYIYHYAFAMIIGIMALVTFFVLIPQ</sequence>
<evidence type="ECO:0000256" key="5">
    <source>
        <dbReference type="RuleBase" id="RU000320"/>
    </source>
</evidence>
<evidence type="ECO:0000256" key="3">
    <source>
        <dbReference type="ARBA" id="ARBA00022989"/>
    </source>
</evidence>
<reference evidence="11 12" key="1">
    <citation type="submission" date="2015-09" db="EMBL/GenBank/DDBJ databases">
        <authorList>
            <person name="Jackson K.R."/>
            <person name="Lunt B.L."/>
            <person name="Fisher J.N.B."/>
            <person name="Gardner A.V."/>
            <person name="Bailey M.E."/>
            <person name="Deus L.M."/>
            <person name="Earl A.S."/>
            <person name="Gibby P.D."/>
            <person name="Hartmann K.A."/>
            <person name="Liu J.E."/>
            <person name="Manci A.M."/>
            <person name="Nielsen D.A."/>
            <person name="Solomon M.B."/>
            <person name="Breakwell D.P."/>
            <person name="Burnett S.H."/>
            <person name="Grose J.H."/>
        </authorList>
    </citation>
    <scope>NUCLEOTIDE SEQUENCE [LARGE SCALE GENOMIC DNA]</scope>
    <source>
        <strain evidence="11 12">2789STDY5608636</strain>
    </source>
</reference>
<evidence type="ECO:0000313" key="12">
    <source>
        <dbReference type="Proteomes" id="UP000053096"/>
    </source>
</evidence>
<feature type="transmembrane region" description="Helical" evidence="7">
    <location>
        <begin position="388"/>
        <end position="407"/>
    </location>
</feature>
<dbReference type="InterPro" id="IPR018393">
    <property type="entry name" value="NADHpl_OxRdtase_5_subgr"/>
</dbReference>
<accession>A0A0J6C8C1</accession>
<feature type="transmembrane region" description="Helical" evidence="7">
    <location>
        <begin position="427"/>
        <end position="448"/>
    </location>
</feature>
<keyword evidence="11" id="KW-0560">Oxidoreductase</keyword>
<dbReference type="GO" id="GO:0042773">
    <property type="term" value="P:ATP synthesis coupled electron transport"/>
    <property type="evidence" value="ECO:0007669"/>
    <property type="project" value="InterPro"/>
</dbReference>
<evidence type="ECO:0000256" key="4">
    <source>
        <dbReference type="ARBA" id="ARBA00023136"/>
    </source>
</evidence>
<dbReference type="AlphaFoldDB" id="A0A0J6C8C1"/>
<feature type="transmembrane region" description="Helical" evidence="7">
    <location>
        <begin position="146"/>
        <end position="165"/>
    </location>
</feature>
<feature type="domain" description="NADH:quinone oxidoreductase/Mrp antiporter transmembrane" evidence="8">
    <location>
        <begin position="140"/>
        <end position="434"/>
    </location>
</feature>
<dbReference type="GO" id="GO:0003954">
    <property type="term" value="F:NADH dehydrogenase activity"/>
    <property type="evidence" value="ECO:0007669"/>
    <property type="project" value="TreeGrafter"/>
</dbReference>
<evidence type="ECO:0000256" key="1">
    <source>
        <dbReference type="ARBA" id="ARBA00004127"/>
    </source>
</evidence>